<organism evidence="3 4">
    <name type="scientific">Flavobacterium subsaxonicum WB 4.1-42 = DSM 21790</name>
    <dbReference type="NCBI Taxonomy" id="1121898"/>
    <lineage>
        <taxon>Bacteria</taxon>
        <taxon>Pseudomonadati</taxon>
        <taxon>Bacteroidota</taxon>
        <taxon>Flavobacteriia</taxon>
        <taxon>Flavobacteriales</taxon>
        <taxon>Flavobacteriaceae</taxon>
        <taxon>Flavobacterium</taxon>
    </lineage>
</organism>
<evidence type="ECO:0000256" key="1">
    <source>
        <dbReference type="SAM" id="Phobius"/>
    </source>
</evidence>
<feature type="transmembrane region" description="Helical" evidence="1">
    <location>
        <begin position="123"/>
        <end position="141"/>
    </location>
</feature>
<keyword evidence="1" id="KW-1133">Transmembrane helix</keyword>
<evidence type="ECO:0000313" key="3">
    <source>
        <dbReference type="EMBL" id="KGO94683.1"/>
    </source>
</evidence>
<gene>
    <name evidence="3" type="ORF">Q766_00765</name>
</gene>
<feature type="domain" description="YobI-like P-loop NTPase" evidence="2">
    <location>
        <begin position="18"/>
        <end position="149"/>
    </location>
</feature>
<name>A0A0A2MTB2_9FLAO</name>
<evidence type="ECO:0000313" key="4">
    <source>
        <dbReference type="Proteomes" id="UP000030111"/>
    </source>
</evidence>
<dbReference type="EMBL" id="JRLY01000001">
    <property type="protein sequence ID" value="KGO94683.1"/>
    <property type="molecule type" value="Genomic_DNA"/>
</dbReference>
<keyword evidence="1" id="KW-0472">Membrane</keyword>
<comment type="caution">
    <text evidence="3">The sequence shown here is derived from an EMBL/GenBank/DDBJ whole genome shotgun (WGS) entry which is preliminary data.</text>
</comment>
<dbReference type="AlphaFoldDB" id="A0A0A2MTB2"/>
<dbReference type="RefSeq" id="WP_026992062.1">
    <property type="nucleotide sequence ID" value="NZ_JRLY01000001.1"/>
</dbReference>
<reference evidence="3 4" key="1">
    <citation type="submission" date="2013-09" db="EMBL/GenBank/DDBJ databases">
        <authorList>
            <person name="Zeng Z."/>
            <person name="Chen C."/>
        </authorList>
    </citation>
    <scope>NUCLEOTIDE SEQUENCE [LARGE SCALE GENOMIC DNA]</scope>
    <source>
        <strain evidence="3 4">WB 4.1-42</strain>
    </source>
</reference>
<dbReference type="eggNOG" id="COG5114">
    <property type="taxonomic scope" value="Bacteria"/>
</dbReference>
<protein>
    <recommendedName>
        <fullName evidence="2">YobI-like P-loop NTPase domain-containing protein</fullName>
    </recommendedName>
</protein>
<dbReference type="Proteomes" id="UP000030111">
    <property type="component" value="Unassembled WGS sequence"/>
</dbReference>
<evidence type="ECO:0000259" key="2">
    <source>
        <dbReference type="Pfam" id="PF20693"/>
    </source>
</evidence>
<sequence length="164" mass="18522">MRPRCLLLKRIWKGVRPYLNSLKSAIDDPDITNIALTGTYGSDKSTIIKTFQGQYPQFEYLNISLASFKDIKEAEAPGKSASGGALERQLEISILQQIFYHVRPSEIPDSRFKRIVNITAGKIWGFAIGLIMWVASILILFKANYVNHLNPAGYLLLLLIFSQF</sequence>
<keyword evidence="4" id="KW-1185">Reference proteome</keyword>
<proteinExistence type="predicted"/>
<dbReference type="InterPro" id="IPR048428">
    <property type="entry name" value="YobI-NTPase"/>
</dbReference>
<keyword evidence="1" id="KW-0812">Transmembrane</keyword>
<dbReference type="Pfam" id="PF20693">
    <property type="entry name" value="YobI-ATPase"/>
    <property type="match status" value="1"/>
</dbReference>
<accession>A0A0A2MTB2</accession>